<evidence type="ECO:0000256" key="4">
    <source>
        <dbReference type="SAM" id="MobiDB-lite"/>
    </source>
</evidence>
<evidence type="ECO:0000313" key="5">
    <source>
        <dbReference type="EMBL" id="GFO21256.1"/>
    </source>
</evidence>
<keyword evidence="6" id="KW-1185">Reference proteome</keyword>
<dbReference type="PROSITE" id="PS50297">
    <property type="entry name" value="ANK_REP_REGION"/>
    <property type="match status" value="2"/>
</dbReference>
<dbReference type="EMBL" id="BLXT01005251">
    <property type="protein sequence ID" value="GFO21256.1"/>
    <property type="molecule type" value="Genomic_DNA"/>
</dbReference>
<feature type="compositionally biased region" description="Polar residues" evidence="4">
    <location>
        <begin position="834"/>
        <end position="846"/>
    </location>
</feature>
<organism evidence="5 6">
    <name type="scientific">Plakobranchus ocellatus</name>
    <dbReference type="NCBI Taxonomy" id="259542"/>
    <lineage>
        <taxon>Eukaryota</taxon>
        <taxon>Metazoa</taxon>
        <taxon>Spiralia</taxon>
        <taxon>Lophotrochozoa</taxon>
        <taxon>Mollusca</taxon>
        <taxon>Gastropoda</taxon>
        <taxon>Heterobranchia</taxon>
        <taxon>Euthyneura</taxon>
        <taxon>Panpulmonata</taxon>
        <taxon>Sacoglossa</taxon>
        <taxon>Placobranchoidea</taxon>
        <taxon>Plakobranchidae</taxon>
        <taxon>Plakobranchus</taxon>
    </lineage>
</organism>
<sequence>MEDMALELVDVINGGHEDLAREILLQGNYGNINSLPPNRPGAALFCCCIRGYLSLAELLLKLQADVDLRNENMATPLHGAVDNGHQDLVKLLLDHNADVNAQTRRGDTPLHLAAYRGFMHISQCLILARADVTLVNHNSMTPKMEAAAQGHKRLADYIGAVYEVLYPEGYLSDKTCLDSLIHLDPPSQVVISGRDHHKEQQYQARLQAEQQTKLQGELTSRLQPAQGTSLRTLQGYAQGHPFAGQPLLEQESIVCNSSSDFGFPLGRLEAGAWTTTPGSSSLHHRQPQQQDESDLCSFQDVHRCLVQRQQLQHKQQQQQLHSRQACGDRIELSPKQPSSAHTNQHPLSFHHHFHQQQSHPRDHVSFMPIGPGLHADPRSTHQYSTGRLVGYEDLAQSAMAPAINELDRKSTCLRVPTLNVNDLSQQNVHILQPAMKFTGRWSASIDTPASSFGDLSSDSGTGASVNSLLSNFGNGSDFRSLSLNERGETQDPLVRTLIPLHNSFLSSLSPVPQSPGGHGVNKVSRSKSLTSHPVQWSEAKQCSGKPGERGQDRSGKAKSASALDMNEDILRNFVPAGPPPLPVTQELRDTLCPICQQPLRSGGLTCYGSDTSISGPQPSMKTRLARSESSSPSVGVEGFLPVPINYCLDHENTPAKQRRLTYKPQPDSAPCAGTIANQFDGKVHRRGSLDDDIFKSNVRSIGFYRRLSLAGDSTGEHNNNNVGACVPYRSIVNNSASHDRRIPCVCRNYSLESDYSSGGISLISTTSDMNSLAPSTNSLCDSGTSFGSNAGDGSLTSCHDLPLVAASAIAPADPEDNTTNTDLLPTRPLLSAQPRHNSFPSDRSLATETNNNSKTSNSCLLNLNDLSAASSSHEHQPSESPKSPMIHESHRSLPPLMTYINIPIN</sequence>
<dbReference type="PANTHER" id="PTHR24198:SF165">
    <property type="entry name" value="ANKYRIN REPEAT-CONTAINING PROTEIN-RELATED"/>
    <property type="match status" value="1"/>
</dbReference>
<feature type="repeat" description="ANK" evidence="3">
    <location>
        <begin position="72"/>
        <end position="104"/>
    </location>
</feature>
<protein>
    <submittedName>
        <fullName evidence="5">Ankyrin repeat protein</fullName>
    </submittedName>
</protein>
<evidence type="ECO:0000256" key="3">
    <source>
        <dbReference type="PROSITE-ProRule" id="PRU00023"/>
    </source>
</evidence>
<keyword evidence="2 3" id="KW-0040">ANK repeat</keyword>
<keyword evidence="1" id="KW-0677">Repeat</keyword>
<feature type="region of interest" description="Disordered" evidence="4">
    <location>
        <begin position="272"/>
        <end position="294"/>
    </location>
</feature>
<dbReference type="AlphaFoldDB" id="A0AAV4BQD1"/>
<feature type="compositionally biased region" description="Polar residues" evidence="4">
    <location>
        <begin position="526"/>
        <end position="540"/>
    </location>
</feature>
<dbReference type="SMART" id="SM00248">
    <property type="entry name" value="ANK"/>
    <property type="match status" value="3"/>
</dbReference>
<feature type="repeat" description="ANK" evidence="3">
    <location>
        <begin position="105"/>
        <end position="137"/>
    </location>
</feature>
<feature type="region of interest" description="Disordered" evidence="4">
    <location>
        <begin position="809"/>
        <end position="889"/>
    </location>
</feature>
<dbReference type="Gene3D" id="1.25.40.20">
    <property type="entry name" value="Ankyrin repeat-containing domain"/>
    <property type="match status" value="2"/>
</dbReference>
<evidence type="ECO:0000256" key="2">
    <source>
        <dbReference type="ARBA" id="ARBA00023043"/>
    </source>
</evidence>
<dbReference type="PROSITE" id="PS50088">
    <property type="entry name" value="ANK_REPEAT"/>
    <property type="match status" value="2"/>
</dbReference>
<comment type="caution">
    <text evidence="5">The sequence shown here is derived from an EMBL/GenBank/DDBJ whole genome shotgun (WGS) entry which is preliminary data.</text>
</comment>
<name>A0AAV4BQD1_9GAST</name>
<dbReference type="Proteomes" id="UP000735302">
    <property type="component" value="Unassembled WGS sequence"/>
</dbReference>
<accession>A0AAV4BQD1</accession>
<dbReference type="InterPro" id="IPR002110">
    <property type="entry name" value="Ankyrin_rpt"/>
</dbReference>
<reference evidence="5 6" key="1">
    <citation type="journal article" date="2021" name="Elife">
        <title>Chloroplast acquisition without the gene transfer in kleptoplastic sea slugs, Plakobranchus ocellatus.</title>
        <authorList>
            <person name="Maeda T."/>
            <person name="Takahashi S."/>
            <person name="Yoshida T."/>
            <person name="Shimamura S."/>
            <person name="Takaki Y."/>
            <person name="Nagai Y."/>
            <person name="Toyoda A."/>
            <person name="Suzuki Y."/>
            <person name="Arimoto A."/>
            <person name="Ishii H."/>
            <person name="Satoh N."/>
            <person name="Nishiyama T."/>
            <person name="Hasebe M."/>
            <person name="Maruyama T."/>
            <person name="Minagawa J."/>
            <person name="Obokata J."/>
            <person name="Shigenobu S."/>
        </authorList>
    </citation>
    <scope>NUCLEOTIDE SEQUENCE [LARGE SCALE GENOMIC DNA]</scope>
</reference>
<gene>
    <name evidence="5" type="ORF">PoB_004776100</name>
</gene>
<dbReference type="SUPFAM" id="SSF48403">
    <property type="entry name" value="Ankyrin repeat"/>
    <property type="match status" value="1"/>
</dbReference>
<evidence type="ECO:0000313" key="6">
    <source>
        <dbReference type="Proteomes" id="UP000735302"/>
    </source>
</evidence>
<dbReference type="Pfam" id="PF12796">
    <property type="entry name" value="Ank_2"/>
    <property type="match status" value="1"/>
</dbReference>
<dbReference type="InterPro" id="IPR036770">
    <property type="entry name" value="Ankyrin_rpt-contain_sf"/>
</dbReference>
<feature type="compositionally biased region" description="Low complexity" evidence="4">
    <location>
        <begin position="847"/>
        <end position="871"/>
    </location>
</feature>
<feature type="region of interest" description="Disordered" evidence="4">
    <location>
        <begin position="509"/>
        <end position="561"/>
    </location>
</feature>
<evidence type="ECO:0000256" key="1">
    <source>
        <dbReference type="ARBA" id="ARBA00022737"/>
    </source>
</evidence>
<dbReference type="Pfam" id="PF00023">
    <property type="entry name" value="Ank"/>
    <property type="match status" value="1"/>
</dbReference>
<proteinExistence type="predicted"/>
<dbReference type="PANTHER" id="PTHR24198">
    <property type="entry name" value="ANKYRIN REPEAT AND PROTEIN KINASE DOMAIN-CONTAINING PROTEIN"/>
    <property type="match status" value="1"/>
</dbReference>
<feature type="compositionally biased region" description="Basic and acidic residues" evidence="4">
    <location>
        <begin position="546"/>
        <end position="555"/>
    </location>
</feature>